<dbReference type="GO" id="GO:0016787">
    <property type="term" value="F:hydrolase activity"/>
    <property type="evidence" value="ECO:0007669"/>
    <property type="project" value="UniProtKB-KW"/>
</dbReference>
<dbReference type="EMBL" id="CP133568">
    <property type="protein sequence ID" value="WMT04454.1"/>
    <property type="molecule type" value="Genomic_DNA"/>
</dbReference>
<dbReference type="Gene3D" id="3.40.50.1820">
    <property type="entry name" value="alpha/beta hydrolase"/>
    <property type="match status" value="1"/>
</dbReference>
<accession>A0ABY9PC61</accession>
<dbReference type="Pfam" id="PF12697">
    <property type="entry name" value="Abhydrolase_6"/>
    <property type="match status" value="1"/>
</dbReference>
<reference evidence="2 3" key="1">
    <citation type="submission" date="2023-08" db="EMBL/GenBank/DDBJ databases">
        <title>The whole genome sequence of Lysobacter yananisis.</title>
        <authorList>
            <person name="Sun H."/>
        </authorList>
    </citation>
    <scope>NUCLEOTIDE SEQUENCE [LARGE SCALE GENOMIC DNA]</scope>
    <source>
        <strain evidence="2 3">SNNU513</strain>
    </source>
</reference>
<keyword evidence="2" id="KW-0378">Hydrolase</keyword>
<dbReference type="PANTHER" id="PTHR43689:SF8">
    <property type="entry name" value="ALPHA_BETA-HYDROLASES SUPERFAMILY PROTEIN"/>
    <property type="match status" value="1"/>
</dbReference>
<dbReference type="PRINTS" id="PR00111">
    <property type="entry name" value="ABHYDROLASE"/>
</dbReference>
<keyword evidence="3" id="KW-1185">Reference proteome</keyword>
<gene>
    <name evidence="2" type="ORF">RDV84_06390</name>
</gene>
<proteinExistence type="predicted"/>
<evidence type="ECO:0000313" key="3">
    <source>
        <dbReference type="Proteomes" id="UP001229313"/>
    </source>
</evidence>
<dbReference type="SUPFAM" id="SSF53474">
    <property type="entry name" value="alpha/beta-Hydrolases"/>
    <property type="match status" value="1"/>
</dbReference>
<name>A0ABY9PC61_9GAMM</name>
<evidence type="ECO:0000313" key="2">
    <source>
        <dbReference type="EMBL" id="WMT04454.1"/>
    </source>
</evidence>
<evidence type="ECO:0000259" key="1">
    <source>
        <dbReference type="Pfam" id="PF12697"/>
    </source>
</evidence>
<feature type="domain" description="AB hydrolase-1" evidence="1">
    <location>
        <begin position="40"/>
        <end position="258"/>
    </location>
</feature>
<organism evidence="2 3">
    <name type="scientific">Lysobacter yananisis</name>
    <dbReference type="NCBI Taxonomy" id="1003114"/>
    <lineage>
        <taxon>Bacteria</taxon>
        <taxon>Pseudomonadati</taxon>
        <taxon>Pseudomonadota</taxon>
        <taxon>Gammaproteobacteria</taxon>
        <taxon>Lysobacterales</taxon>
        <taxon>Lysobacteraceae</taxon>
        <taxon>Lysobacter</taxon>
    </lineage>
</organism>
<dbReference type="RefSeq" id="WP_309152814.1">
    <property type="nucleotide sequence ID" value="NZ_CP133568.1"/>
</dbReference>
<dbReference type="PANTHER" id="PTHR43689">
    <property type="entry name" value="HYDROLASE"/>
    <property type="match status" value="1"/>
</dbReference>
<sequence length="270" mass="28569">MPSTSSQSVSPEPESLWIAGEGGRLFAQRWPRRAAAAAPIVLLHDSLGCVALWRDFPARLAAASGREVIAYDRLGFGRSDPHPGALAADFVASEAAGGLRAVCDALRLQRFVLFGHSVGGGMAVAGAALHRSRCAGLIAESAQAFVEDRTRAGILAARAAFARPEQMERLRKHHGDKAPWVLRAWIDTWLDDGFAGWNLDAPLAQVACPTLVLHGDGDEFGSARHPERIAAGVAGAATLRLLADCGHVPHRERGDEVLGIVAAWLESSGA</sequence>
<dbReference type="Proteomes" id="UP001229313">
    <property type="component" value="Chromosome"/>
</dbReference>
<dbReference type="InterPro" id="IPR000073">
    <property type="entry name" value="AB_hydrolase_1"/>
</dbReference>
<protein>
    <submittedName>
        <fullName evidence="2">Alpha/beta hydrolase</fullName>
    </submittedName>
</protein>
<dbReference type="InterPro" id="IPR029058">
    <property type="entry name" value="AB_hydrolase_fold"/>
</dbReference>